<keyword evidence="3" id="KW-1185">Reference proteome</keyword>
<evidence type="ECO:0000313" key="3">
    <source>
        <dbReference type="Proteomes" id="UP001221898"/>
    </source>
</evidence>
<gene>
    <name evidence="2" type="ORF">AAFF_G00340570</name>
</gene>
<evidence type="ECO:0000256" key="1">
    <source>
        <dbReference type="SAM" id="MobiDB-lite"/>
    </source>
</evidence>
<protein>
    <submittedName>
        <fullName evidence="2">Uncharacterized protein</fullName>
    </submittedName>
</protein>
<name>A0AAD7SKH1_9TELE</name>
<feature type="region of interest" description="Disordered" evidence="1">
    <location>
        <begin position="34"/>
        <end position="110"/>
    </location>
</feature>
<evidence type="ECO:0000313" key="2">
    <source>
        <dbReference type="EMBL" id="KAJ8404284.1"/>
    </source>
</evidence>
<reference evidence="2" key="1">
    <citation type="journal article" date="2023" name="Science">
        <title>Genome structures resolve the early diversification of teleost fishes.</title>
        <authorList>
            <person name="Parey E."/>
            <person name="Louis A."/>
            <person name="Montfort J."/>
            <person name="Bouchez O."/>
            <person name="Roques C."/>
            <person name="Iampietro C."/>
            <person name="Lluch J."/>
            <person name="Castinel A."/>
            <person name="Donnadieu C."/>
            <person name="Desvignes T."/>
            <person name="Floi Bucao C."/>
            <person name="Jouanno E."/>
            <person name="Wen M."/>
            <person name="Mejri S."/>
            <person name="Dirks R."/>
            <person name="Jansen H."/>
            <person name="Henkel C."/>
            <person name="Chen W.J."/>
            <person name="Zahm M."/>
            <person name="Cabau C."/>
            <person name="Klopp C."/>
            <person name="Thompson A.W."/>
            <person name="Robinson-Rechavi M."/>
            <person name="Braasch I."/>
            <person name="Lecointre G."/>
            <person name="Bobe J."/>
            <person name="Postlethwait J.H."/>
            <person name="Berthelot C."/>
            <person name="Roest Crollius H."/>
            <person name="Guiguen Y."/>
        </authorList>
    </citation>
    <scope>NUCLEOTIDE SEQUENCE</scope>
    <source>
        <strain evidence="2">NC1722</strain>
    </source>
</reference>
<organism evidence="2 3">
    <name type="scientific">Aldrovandia affinis</name>
    <dbReference type="NCBI Taxonomy" id="143900"/>
    <lineage>
        <taxon>Eukaryota</taxon>
        <taxon>Metazoa</taxon>
        <taxon>Chordata</taxon>
        <taxon>Craniata</taxon>
        <taxon>Vertebrata</taxon>
        <taxon>Euteleostomi</taxon>
        <taxon>Actinopterygii</taxon>
        <taxon>Neopterygii</taxon>
        <taxon>Teleostei</taxon>
        <taxon>Notacanthiformes</taxon>
        <taxon>Halosauridae</taxon>
        <taxon>Aldrovandia</taxon>
    </lineage>
</organism>
<dbReference type="Proteomes" id="UP001221898">
    <property type="component" value="Unassembled WGS sequence"/>
</dbReference>
<accession>A0AAD7SKH1</accession>
<proteinExistence type="predicted"/>
<comment type="caution">
    <text evidence="2">The sequence shown here is derived from an EMBL/GenBank/DDBJ whole genome shotgun (WGS) entry which is preliminary data.</text>
</comment>
<dbReference type="EMBL" id="JAINUG010000054">
    <property type="protein sequence ID" value="KAJ8404284.1"/>
    <property type="molecule type" value="Genomic_DNA"/>
</dbReference>
<dbReference type="AlphaFoldDB" id="A0AAD7SKH1"/>
<sequence>MSLAQRPPALRAVPLLCLYGNSRKAITALIPAENKARLGHPPLPSSSFTNLVDVGRHVRDNEEKEPEGSPGPCRISSHHLPASKSTSGHQPRRRRSESISHRALSAQRSPGLRYEYETLVHRMLLSRARPS</sequence>